<dbReference type="SUPFAM" id="SSF57701">
    <property type="entry name" value="Zn2/Cys6 DNA-binding domain"/>
    <property type="match status" value="1"/>
</dbReference>
<dbReference type="Gene3D" id="4.10.240.10">
    <property type="entry name" value="Zn(2)-C6 fungal-type DNA-binding domain"/>
    <property type="match status" value="1"/>
</dbReference>
<keyword evidence="4" id="KW-0539">Nucleus</keyword>
<dbReference type="GO" id="GO:0003677">
    <property type="term" value="F:DNA binding"/>
    <property type="evidence" value="ECO:0007669"/>
    <property type="project" value="UniProtKB-KW"/>
</dbReference>
<dbReference type="OrthoDB" id="2346485at2759"/>
<evidence type="ECO:0000256" key="5">
    <source>
        <dbReference type="SAM" id="MobiDB-lite"/>
    </source>
</evidence>
<dbReference type="InterPro" id="IPR051127">
    <property type="entry name" value="Fungal_SecMet_Regulators"/>
</dbReference>
<dbReference type="PROSITE" id="PS00463">
    <property type="entry name" value="ZN2_CY6_FUNGAL_1"/>
    <property type="match status" value="1"/>
</dbReference>
<evidence type="ECO:0000256" key="1">
    <source>
        <dbReference type="ARBA" id="ARBA00023015"/>
    </source>
</evidence>
<feature type="domain" description="Zn(2)-C6 fungal-type" evidence="6">
    <location>
        <begin position="32"/>
        <end position="65"/>
    </location>
</feature>
<dbReference type="InterPro" id="IPR001138">
    <property type="entry name" value="Zn2Cys6_DnaBD"/>
</dbReference>
<keyword evidence="2" id="KW-0238">DNA-binding</keyword>
<evidence type="ECO:0000259" key="6">
    <source>
        <dbReference type="PROSITE" id="PS50048"/>
    </source>
</evidence>
<keyword evidence="1" id="KW-0805">Transcription regulation</keyword>
<dbReference type="GO" id="GO:0008270">
    <property type="term" value="F:zinc ion binding"/>
    <property type="evidence" value="ECO:0007669"/>
    <property type="project" value="InterPro"/>
</dbReference>
<evidence type="ECO:0000256" key="2">
    <source>
        <dbReference type="ARBA" id="ARBA00023125"/>
    </source>
</evidence>
<dbReference type="Proteomes" id="UP000022910">
    <property type="component" value="Unassembled WGS sequence"/>
</dbReference>
<protein>
    <recommendedName>
        <fullName evidence="6">Zn(2)-C6 fungal-type domain-containing protein</fullName>
    </recommendedName>
</protein>
<feature type="compositionally biased region" description="Polar residues" evidence="5">
    <location>
        <begin position="1"/>
        <end position="19"/>
    </location>
</feature>
<dbReference type="EMBL" id="JEMT01028392">
    <property type="protein sequence ID" value="EXX54925.1"/>
    <property type="molecule type" value="Genomic_DNA"/>
</dbReference>
<feature type="region of interest" description="Disordered" evidence="5">
    <location>
        <begin position="1"/>
        <end position="24"/>
    </location>
</feature>
<dbReference type="CDD" id="cd00067">
    <property type="entry name" value="GAL4"/>
    <property type="match status" value="1"/>
</dbReference>
<dbReference type="HOGENOM" id="CLU_694725_0_0_1"/>
<proteinExistence type="predicted"/>
<evidence type="ECO:0000313" key="7">
    <source>
        <dbReference type="EMBL" id="EXX54925.1"/>
    </source>
</evidence>
<organism evidence="7 8">
    <name type="scientific">Rhizophagus irregularis (strain DAOM 197198w)</name>
    <name type="common">Glomus intraradices</name>
    <dbReference type="NCBI Taxonomy" id="1432141"/>
    <lineage>
        <taxon>Eukaryota</taxon>
        <taxon>Fungi</taxon>
        <taxon>Fungi incertae sedis</taxon>
        <taxon>Mucoromycota</taxon>
        <taxon>Glomeromycotina</taxon>
        <taxon>Glomeromycetes</taxon>
        <taxon>Glomerales</taxon>
        <taxon>Glomeraceae</taxon>
        <taxon>Rhizophagus</taxon>
    </lineage>
</organism>
<name>A0A015IL92_RHIIW</name>
<sequence>MNSQTTFSTSHDQMTPSLKSQKKSRGKINIVACDRCKRDKKKCDGNYLTRKPCKYCHNHNETCVYSEPNLLRITRILNAARKNAVAGEEREDDPEQSRQELEEQMTKYENTIISLMNQINHKNETKPIDLIGNLYLSLFSNPHISNEQTIILKKLCEITNNVNTNIDNENLNKILNKLLILTSNDSTEFEKGQSWEELENFVIHNNLIIPIPLTATNFFGFSYPSGSTTPIPSPQFLNNDQFQSNDYKPNVMTTSKKRKIEHIAIRPSKKENNVIVWHRNDPCEEVPMIAVHAPQNIHSIDNEIVQSPDISFENIDNISNENLQFSTLLSSQESYGLDEVSLDEIEQFSNVTSPTFSSSDDNMEFPTYLSNPPVDLFYFSNSTTLTKIIKNNGDFFF</sequence>
<evidence type="ECO:0000313" key="8">
    <source>
        <dbReference type="Proteomes" id="UP000022910"/>
    </source>
</evidence>
<gene>
    <name evidence="7" type="ORF">RirG_230080</name>
</gene>
<reference evidence="7 8" key="1">
    <citation type="submission" date="2014-02" db="EMBL/GenBank/DDBJ databases">
        <title>Single nucleus genome sequencing reveals high similarity among nuclei of an endomycorrhizal fungus.</title>
        <authorList>
            <person name="Lin K."/>
            <person name="Geurts R."/>
            <person name="Zhang Z."/>
            <person name="Limpens E."/>
            <person name="Saunders D.G."/>
            <person name="Mu D."/>
            <person name="Pang E."/>
            <person name="Cao H."/>
            <person name="Cha H."/>
            <person name="Lin T."/>
            <person name="Zhou Q."/>
            <person name="Shang Y."/>
            <person name="Li Y."/>
            <person name="Ivanov S."/>
            <person name="Sharma T."/>
            <person name="Velzen R.V."/>
            <person name="Ruijter N.D."/>
            <person name="Aanen D.K."/>
            <person name="Win J."/>
            <person name="Kamoun S."/>
            <person name="Bisseling T."/>
            <person name="Huang S."/>
        </authorList>
    </citation>
    <scope>NUCLEOTIDE SEQUENCE [LARGE SCALE GENOMIC DNA]</scope>
    <source>
        <strain evidence="8">DAOM197198w</strain>
    </source>
</reference>
<keyword evidence="8" id="KW-1185">Reference proteome</keyword>
<dbReference type="PROSITE" id="PS50048">
    <property type="entry name" value="ZN2_CY6_FUNGAL_2"/>
    <property type="match status" value="1"/>
</dbReference>
<comment type="caution">
    <text evidence="7">The sequence shown here is derived from an EMBL/GenBank/DDBJ whole genome shotgun (WGS) entry which is preliminary data.</text>
</comment>
<dbReference type="SMART" id="SM00066">
    <property type="entry name" value="GAL4"/>
    <property type="match status" value="1"/>
</dbReference>
<dbReference type="InterPro" id="IPR036864">
    <property type="entry name" value="Zn2-C6_fun-type_DNA-bd_sf"/>
</dbReference>
<evidence type="ECO:0000256" key="3">
    <source>
        <dbReference type="ARBA" id="ARBA00023163"/>
    </source>
</evidence>
<dbReference type="PANTHER" id="PTHR47424:SF3">
    <property type="entry name" value="REGULATORY PROTEIN GAL4"/>
    <property type="match status" value="1"/>
</dbReference>
<dbReference type="Pfam" id="PF00172">
    <property type="entry name" value="Zn_clus"/>
    <property type="match status" value="1"/>
</dbReference>
<keyword evidence="3" id="KW-0804">Transcription</keyword>
<dbReference type="PANTHER" id="PTHR47424">
    <property type="entry name" value="REGULATORY PROTEIN GAL4"/>
    <property type="match status" value="1"/>
</dbReference>
<dbReference type="GO" id="GO:0000981">
    <property type="term" value="F:DNA-binding transcription factor activity, RNA polymerase II-specific"/>
    <property type="evidence" value="ECO:0007669"/>
    <property type="project" value="InterPro"/>
</dbReference>
<dbReference type="AlphaFoldDB" id="A0A015IL92"/>
<evidence type="ECO:0000256" key="4">
    <source>
        <dbReference type="ARBA" id="ARBA00023242"/>
    </source>
</evidence>
<accession>A0A015IL92</accession>